<protein>
    <submittedName>
        <fullName evidence="3">APO protein 4, mitochondrial-like</fullName>
    </submittedName>
</protein>
<evidence type="ECO:0000313" key="2">
    <source>
        <dbReference type="Proteomes" id="UP001652623"/>
    </source>
</evidence>
<proteinExistence type="predicted"/>
<dbReference type="PANTHER" id="PTHR10388">
    <property type="entry name" value="EUKARYOTIC TRANSLATION INITIATION FACTOR SUI1"/>
    <property type="match status" value="1"/>
</dbReference>
<name>A0A6P3Z6D9_ZIZJJ</name>
<dbReference type="InterPro" id="IPR023342">
    <property type="entry name" value="APO_dom"/>
</dbReference>
<keyword evidence="2" id="KW-1185">Reference proteome</keyword>
<dbReference type="KEGG" id="zju:107410337"/>
<evidence type="ECO:0000259" key="1">
    <source>
        <dbReference type="PROSITE" id="PS51499"/>
    </source>
</evidence>
<gene>
    <name evidence="3" type="primary">LOC107410337</name>
</gene>
<evidence type="ECO:0000313" key="3">
    <source>
        <dbReference type="RefSeq" id="XP_015873237.3"/>
    </source>
</evidence>
<dbReference type="AlphaFoldDB" id="A0A6P3Z6D9"/>
<dbReference type="GeneID" id="107410337"/>
<accession>A0A6P3Z6D9</accession>
<dbReference type="Proteomes" id="UP001652623">
    <property type="component" value="Chromosome 10"/>
</dbReference>
<dbReference type="InParanoid" id="A0A6P3Z6D9"/>
<feature type="domain" description="APO" evidence="1">
    <location>
        <begin position="86"/>
        <end position="171"/>
    </location>
</feature>
<dbReference type="FunCoup" id="A0A6P3Z6D9">
    <property type="interactions" value="1796"/>
</dbReference>
<dbReference type="Pfam" id="PF05634">
    <property type="entry name" value="APO_RNA-bind"/>
    <property type="match status" value="2"/>
</dbReference>
<feature type="domain" description="APO" evidence="1">
    <location>
        <begin position="221"/>
        <end position="306"/>
    </location>
</feature>
<dbReference type="GO" id="GO:0003723">
    <property type="term" value="F:RNA binding"/>
    <property type="evidence" value="ECO:0007669"/>
    <property type="project" value="InterPro"/>
</dbReference>
<dbReference type="PROSITE" id="PS51499">
    <property type="entry name" value="APO"/>
    <property type="match status" value="2"/>
</dbReference>
<reference evidence="3" key="1">
    <citation type="submission" date="2025-08" db="UniProtKB">
        <authorList>
            <consortium name="RefSeq"/>
        </authorList>
    </citation>
    <scope>IDENTIFICATION</scope>
    <source>
        <tissue evidence="3">Seedling</tissue>
    </source>
</reference>
<dbReference type="RefSeq" id="XP_015873237.3">
    <property type="nucleotide sequence ID" value="XM_016017751.4"/>
</dbReference>
<sequence length="325" mass="37362">MAMRKKSREIFNLNLKSSRQNYYGRFYSSKKVDLRQLRSMIHERIENRAKDYPIKGMLPVAQEVLNSRKFLIRGVSILTKVFPVLACKFCPEVYVGEKGHLIQTCCGYRRFAKNRVHEWIIGGLNDILVPVETFHLQHMHQDVIRHHQRFDFERVPAVVELCWQAGAVPSEEDLCPSTHNIEGVFPLSPDELRLIANRTLRAWEMLREGVQKLILAYPVKVCKHCSEVHVGPFGHKVRICGVFKYESRRGAHFWEKAQVDDLVPPKTVWHRRPQDPPVLLNEGKDFYGHAPAVVDLCIKAGVIAPLKYHCAMKVQGLSGPVKAKV</sequence>
<organism evidence="2 3">
    <name type="scientific">Ziziphus jujuba</name>
    <name type="common">Chinese jujube</name>
    <name type="synonym">Ziziphus sativa</name>
    <dbReference type="NCBI Taxonomy" id="326968"/>
    <lineage>
        <taxon>Eukaryota</taxon>
        <taxon>Viridiplantae</taxon>
        <taxon>Streptophyta</taxon>
        <taxon>Embryophyta</taxon>
        <taxon>Tracheophyta</taxon>
        <taxon>Spermatophyta</taxon>
        <taxon>Magnoliopsida</taxon>
        <taxon>eudicotyledons</taxon>
        <taxon>Gunneridae</taxon>
        <taxon>Pentapetalae</taxon>
        <taxon>rosids</taxon>
        <taxon>fabids</taxon>
        <taxon>Rosales</taxon>
        <taxon>Rhamnaceae</taxon>
        <taxon>Paliureae</taxon>
        <taxon>Ziziphus</taxon>
    </lineage>
</organism>